<feature type="signal peptide" evidence="3">
    <location>
        <begin position="1"/>
        <end position="23"/>
    </location>
</feature>
<dbReference type="Proteomes" id="UP001632038">
    <property type="component" value="Unassembled WGS sequence"/>
</dbReference>
<evidence type="ECO:0000256" key="1">
    <source>
        <dbReference type="ARBA" id="ARBA00022448"/>
    </source>
</evidence>
<accession>A0ABD3DUI8</accession>
<reference evidence="6" key="1">
    <citation type="journal article" date="2024" name="IScience">
        <title>Strigolactones Initiate the Formation of Haustorium-like Structures in Castilleja.</title>
        <authorList>
            <person name="Buerger M."/>
            <person name="Peterson D."/>
            <person name="Chory J."/>
        </authorList>
    </citation>
    <scope>NUCLEOTIDE SEQUENCE [LARGE SCALE GENOMIC DNA]</scope>
</reference>
<evidence type="ECO:0000256" key="2">
    <source>
        <dbReference type="ARBA" id="ARBA00023121"/>
    </source>
</evidence>
<keyword evidence="1" id="KW-0813">Transport</keyword>
<dbReference type="GO" id="GO:0008289">
    <property type="term" value="F:lipid binding"/>
    <property type="evidence" value="ECO:0007669"/>
    <property type="project" value="UniProtKB-KW"/>
</dbReference>
<organism evidence="5 6">
    <name type="scientific">Castilleja foliolosa</name>
    <dbReference type="NCBI Taxonomy" id="1961234"/>
    <lineage>
        <taxon>Eukaryota</taxon>
        <taxon>Viridiplantae</taxon>
        <taxon>Streptophyta</taxon>
        <taxon>Embryophyta</taxon>
        <taxon>Tracheophyta</taxon>
        <taxon>Spermatophyta</taxon>
        <taxon>Magnoliopsida</taxon>
        <taxon>eudicotyledons</taxon>
        <taxon>Gunneridae</taxon>
        <taxon>Pentapetalae</taxon>
        <taxon>asterids</taxon>
        <taxon>lamiids</taxon>
        <taxon>Lamiales</taxon>
        <taxon>Orobanchaceae</taxon>
        <taxon>Pedicularideae</taxon>
        <taxon>Castillejinae</taxon>
        <taxon>Castilleja</taxon>
    </lineage>
</organism>
<comment type="caution">
    <text evidence="5">The sequence shown here is derived from an EMBL/GenBank/DDBJ whole genome shotgun (WGS) entry which is preliminary data.</text>
</comment>
<dbReference type="InterPro" id="IPR036312">
    <property type="entry name" value="Bifun_inhib/LTP/seed_sf"/>
</dbReference>
<dbReference type="AlphaFoldDB" id="A0ABD3DUI8"/>
<sequence length="96" mass="10396">MNCKLALFAICVVVVVLFGGSEEVKNCDFTKLGACAPAILYNNTPTKPCCDALKEQNKAKCLCYYMTLPDPLIKKLIDSPAAKNMAKTCDSTPNNC</sequence>
<evidence type="ECO:0000313" key="5">
    <source>
        <dbReference type="EMBL" id="KAL3644674.1"/>
    </source>
</evidence>
<evidence type="ECO:0000259" key="4">
    <source>
        <dbReference type="Pfam" id="PF14368"/>
    </source>
</evidence>
<evidence type="ECO:0000313" key="6">
    <source>
        <dbReference type="Proteomes" id="UP001632038"/>
    </source>
</evidence>
<keyword evidence="2" id="KW-0446">Lipid-binding</keyword>
<keyword evidence="3" id="KW-0732">Signal</keyword>
<dbReference type="PANTHER" id="PTHR33214">
    <property type="entry name" value="BIFUNCTIONAL INHIBITOR/LIPID-TRANSFER PROTEIN/SEED STORAGE 2S ALBUMIN SUPERFAMILY PROTEIN"/>
    <property type="match status" value="1"/>
</dbReference>
<feature type="domain" description="Bifunctional inhibitor/plant lipid transfer protein/seed storage helical" evidence="4">
    <location>
        <begin position="22"/>
        <end position="93"/>
    </location>
</feature>
<proteinExistence type="predicted"/>
<name>A0ABD3DUI8_9LAMI</name>
<feature type="chain" id="PRO_5044884854" description="Bifunctional inhibitor/plant lipid transfer protein/seed storage helical domain-containing protein" evidence="3">
    <location>
        <begin position="24"/>
        <end position="96"/>
    </location>
</feature>
<dbReference type="Pfam" id="PF14368">
    <property type="entry name" value="LTP_2"/>
    <property type="match status" value="1"/>
</dbReference>
<dbReference type="Gene3D" id="1.10.110.10">
    <property type="entry name" value="Plant lipid-transfer and hydrophobic proteins"/>
    <property type="match status" value="1"/>
</dbReference>
<dbReference type="InterPro" id="IPR033872">
    <property type="entry name" value="nsLTP2"/>
</dbReference>
<dbReference type="PANTHER" id="PTHR33214:SF69">
    <property type="entry name" value="BIFUNCTIONAL INHIBITOR_LIPID-TRANSFER PROTEIN_SEED STORAGE 2S ALBUMIN SUPERFAMILY PROTEIN"/>
    <property type="match status" value="1"/>
</dbReference>
<dbReference type="EMBL" id="JAVIJP010000013">
    <property type="protein sequence ID" value="KAL3644674.1"/>
    <property type="molecule type" value="Genomic_DNA"/>
</dbReference>
<gene>
    <name evidence="5" type="ORF">CASFOL_009854</name>
</gene>
<dbReference type="SUPFAM" id="SSF47699">
    <property type="entry name" value="Bifunctional inhibitor/lipid-transfer protein/seed storage 2S albumin"/>
    <property type="match status" value="1"/>
</dbReference>
<evidence type="ECO:0000256" key="3">
    <source>
        <dbReference type="SAM" id="SignalP"/>
    </source>
</evidence>
<dbReference type="InterPro" id="IPR016140">
    <property type="entry name" value="Bifunc_inhib/LTP/seed_store"/>
</dbReference>
<protein>
    <recommendedName>
        <fullName evidence="4">Bifunctional inhibitor/plant lipid transfer protein/seed storage helical domain-containing protein</fullName>
    </recommendedName>
</protein>
<keyword evidence="6" id="KW-1185">Reference proteome</keyword>